<proteinExistence type="inferred from homology"/>
<evidence type="ECO:0000256" key="7">
    <source>
        <dbReference type="ARBA" id="ARBA00022692"/>
    </source>
</evidence>
<keyword evidence="15" id="KW-0830">Ubiquinone</keyword>
<evidence type="ECO:0000256" key="11">
    <source>
        <dbReference type="ARBA" id="ARBA00022989"/>
    </source>
</evidence>
<evidence type="ECO:0000256" key="10">
    <source>
        <dbReference type="ARBA" id="ARBA00022840"/>
    </source>
</evidence>
<evidence type="ECO:0000256" key="3">
    <source>
        <dbReference type="ARBA" id="ARBA00022475"/>
    </source>
</evidence>
<dbReference type="RefSeq" id="WP_324780061.1">
    <property type="nucleotide sequence ID" value="NZ_CP141769.1"/>
</dbReference>
<keyword evidence="16" id="KW-1185">Reference proteome</keyword>
<dbReference type="PANTHER" id="PTHR10566:SF113">
    <property type="entry name" value="PROTEIN ACTIVITY OF BC1 COMPLEX KINASE 7, CHLOROPLASTIC"/>
    <property type="match status" value="1"/>
</dbReference>
<dbReference type="InterPro" id="IPR004147">
    <property type="entry name" value="ABC1_dom"/>
</dbReference>
<dbReference type="NCBIfam" id="NF003404">
    <property type="entry name" value="PRK04750.1"/>
    <property type="match status" value="1"/>
</dbReference>
<evidence type="ECO:0000256" key="5">
    <source>
        <dbReference type="ARBA" id="ARBA00022679"/>
    </source>
</evidence>
<dbReference type="InterPro" id="IPR010232">
    <property type="entry name" value="UbiB"/>
</dbReference>
<name>A0ABZ1CKB9_9PROT</name>
<dbReference type="InterPro" id="IPR050154">
    <property type="entry name" value="UbiB_kinase"/>
</dbReference>
<dbReference type="InterPro" id="IPR045308">
    <property type="entry name" value="UbiB_bact"/>
</dbReference>
<evidence type="ECO:0000256" key="13">
    <source>
        <dbReference type="SAM" id="Phobius"/>
    </source>
</evidence>
<evidence type="ECO:0000313" key="16">
    <source>
        <dbReference type="Proteomes" id="UP001334732"/>
    </source>
</evidence>
<feature type="domain" description="ABC1 atypical kinase-like" evidence="14">
    <location>
        <begin position="88"/>
        <end position="331"/>
    </location>
</feature>
<evidence type="ECO:0000256" key="12">
    <source>
        <dbReference type="ARBA" id="ARBA00023136"/>
    </source>
</evidence>
<keyword evidence="8" id="KW-0547">Nucleotide-binding</keyword>
<evidence type="ECO:0000256" key="2">
    <source>
        <dbReference type="ARBA" id="ARBA00009670"/>
    </source>
</evidence>
<evidence type="ECO:0000256" key="8">
    <source>
        <dbReference type="ARBA" id="ARBA00022741"/>
    </source>
</evidence>
<gene>
    <name evidence="15" type="primary">ubiB</name>
    <name evidence="15" type="ORF">VA613_01295</name>
</gene>
<keyword evidence="3" id="KW-1003">Cell membrane</keyword>
<evidence type="ECO:0000256" key="4">
    <source>
        <dbReference type="ARBA" id="ARBA00022519"/>
    </source>
</evidence>
<keyword evidence="4" id="KW-0997">Cell inner membrane</keyword>
<keyword evidence="11 13" id="KW-1133">Transmembrane helix</keyword>
<accession>A0ABZ1CKB9</accession>
<dbReference type="EMBL" id="CP141769">
    <property type="protein sequence ID" value="WRS39530.1"/>
    <property type="molecule type" value="Genomic_DNA"/>
</dbReference>
<keyword evidence="9" id="KW-0418">Kinase</keyword>
<keyword evidence="7 13" id="KW-0812">Transmembrane</keyword>
<reference evidence="15 16" key="1">
    <citation type="submission" date="2023-12" db="EMBL/GenBank/DDBJ databases">
        <title>Thiobacillus sedimentum sp. nov., a chemolithoautotrophic sulfur-oxidizing bacterium isolated from freshwater sediment.</title>
        <authorList>
            <person name="Luo J."/>
            <person name="Dai C."/>
        </authorList>
    </citation>
    <scope>NUCLEOTIDE SEQUENCE [LARGE SCALE GENOMIC DNA]</scope>
    <source>
        <strain evidence="15 16">SCUT-2</strain>
    </source>
</reference>
<dbReference type="Pfam" id="PF03109">
    <property type="entry name" value="ABC1"/>
    <property type="match status" value="1"/>
</dbReference>
<evidence type="ECO:0000256" key="9">
    <source>
        <dbReference type="ARBA" id="ARBA00022777"/>
    </source>
</evidence>
<feature type="transmembrane region" description="Helical" evidence="13">
    <location>
        <begin position="487"/>
        <end position="506"/>
    </location>
</feature>
<comment type="pathway">
    <text evidence="1">Cofactor biosynthesis; ubiquinone biosynthesis [regulation].</text>
</comment>
<dbReference type="PANTHER" id="PTHR10566">
    <property type="entry name" value="CHAPERONE-ACTIVITY OF BC1 COMPLEX CABC1 -RELATED"/>
    <property type="match status" value="1"/>
</dbReference>
<dbReference type="NCBIfam" id="TIGR01982">
    <property type="entry name" value="UbiB"/>
    <property type="match status" value="1"/>
</dbReference>
<evidence type="ECO:0000313" key="15">
    <source>
        <dbReference type="EMBL" id="WRS39530.1"/>
    </source>
</evidence>
<organism evidence="15 16">
    <name type="scientific">Thiobacillus sedimenti</name>
    <dbReference type="NCBI Taxonomy" id="3110231"/>
    <lineage>
        <taxon>Bacteria</taxon>
        <taxon>Pseudomonadati</taxon>
        <taxon>Pseudomonadota</taxon>
        <taxon>Betaproteobacteria</taxon>
        <taxon>Nitrosomonadales</taxon>
        <taxon>Thiobacillaceae</taxon>
        <taxon>Thiobacillus</taxon>
    </lineage>
</organism>
<dbReference type="SUPFAM" id="SSF56112">
    <property type="entry name" value="Protein kinase-like (PK-like)"/>
    <property type="match status" value="1"/>
</dbReference>
<evidence type="ECO:0000256" key="1">
    <source>
        <dbReference type="ARBA" id="ARBA00005020"/>
    </source>
</evidence>
<keyword evidence="5" id="KW-0808">Transferase</keyword>
<dbReference type="InterPro" id="IPR011009">
    <property type="entry name" value="Kinase-like_dom_sf"/>
</dbReference>
<dbReference type="Proteomes" id="UP001334732">
    <property type="component" value="Chromosome"/>
</dbReference>
<keyword evidence="6" id="KW-0831">Ubiquinone biosynthesis</keyword>
<keyword evidence="12 13" id="KW-0472">Membrane</keyword>
<evidence type="ECO:0000259" key="14">
    <source>
        <dbReference type="Pfam" id="PF03109"/>
    </source>
</evidence>
<keyword evidence="10" id="KW-0067">ATP-binding</keyword>
<dbReference type="CDD" id="cd13972">
    <property type="entry name" value="UbiB"/>
    <property type="match status" value="1"/>
</dbReference>
<protein>
    <submittedName>
        <fullName evidence="15">Ubiquinone biosynthesis regulatory protein kinase UbiB</fullName>
    </submittedName>
</protein>
<sequence>MRLLRLVRILAIGLRFGLEEFFLGHERVKPLRWLVRITLFWRPLSEPRGVRLRRALEALGPIFVKFGQMLSTRRDLVPLDIADELALLQDRVPPFPSAEAIATLEAAYRKPLAEVFAAFDRAPVASASVAQVHFARLHDGTAVAVKVLRPGIAPVIAHDVSLLYAAAGLLEKLFADGKRLRPREVVAEFEKHLEDELDLMREAANCSQLRRNFKDSPLLQVPEVYWDYCGKNVMVMDRMDGIPVSQTDRLRESGTDIPKLAATGVEIFFTQVFRDGFFHADMHPGNILVRPGSEQYIALDFGIMGTLTEVDKQYLARNFLAFFRRDYKGVALAHLESGWVPADTRVDELEAAVRAVCEPVFDRPLKEISFGRVLLQLFQASRRFNVEIQPQLVLLQKTLLNIEGLGRQLDPDLDLWKTAKPFLERWMNEQVGWRALVKNLQAEAPKWAALLPQLPRLAHHALNENRLAQLEAGLALMLRQQQARNRWLAALTGVLAALAVVLVWLGRTAH</sequence>
<evidence type="ECO:0000256" key="6">
    <source>
        <dbReference type="ARBA" id="ARBA00022688"/>
    </source>
</evidence>
<comment type="similarity">
    <text evidence="2">Belongs to the protein kinase superfamily. ADCK protein kinase family.</text>
</comment>